<organism evidence="1 2">
    <name type="scientific">Hypoxylon rubiginosum</name>
    <dbReference type="NCBI Taxonomy" id="110542"/>
    <lineage>
        <taxon>Eukaryota</taxon>
        <taxon>Fungi</taxon>
        <taxon>Dikarya</taxon>
        <taxon>Ascomycota</taxon>
        <taxon>Pezizomycotina</taxon>
        <taxon>Sordariomycetes</taxon>
        <taxon>Xylariomycetidae</taxon>
        <taxon>Xylariales</taxon>
        <taxon>Hypoxylaceae</taxon>
        <taxon>Hypoxylon</taxon>
    </lineage>
</organism>
<evidence type="ECO:0000313" key="1">
    <source>
        <dbReference type="EMBL" id="KAI6091728.1"/>
    </source>
</evidence>
<reference evidence="1 2" key="1">
    <citation type="journal article" date="2022" name="New Phytol.">
        <title>Ecological generalism drives hyperdiversity of secondary metabolite gene clusters in xylarialean endophytes.</title>
        <authorList>
            <person name="Franco M.E.E."/>
            <person name="Wisecaver J.H."/>
            <person name="Arnold A.E."/>
            <person name="Ju Y.M."/>
            <person name="Slot J.C."/>
            <person name="Ahrendt S."/>
            <person name="Moore L.P."/>
            <person name="Eastman K.E."/>
            <person name="Scott K."/>
            <person name="Konkel Z."/>
            <person name="Mondo S.J."/>
            <person name="Kuo A."/>
            <person name="Hayes R.D."/>
            <person name="Haridas S."/>
            <person name="Andreopoulos B."/>
            <person name="Riley R."/>
            <person name="LaButti K."/>
            <person name="Pangilinan J."/>
            <person name="Lipzen A."/>
            <person name="Amirebrahimi M."/>
            <person name="Yan J."/>
            <person name="Adam C."/>
            <person name="Keymanesh K."/>
            <person name="Ng V."/>
            <person name="Louie K."/>
            <person name="Northen T."/>
            <person name="Drula E."/>
            <person name="Henrissat B."/>
            <person name="Hsieh H.M."/>
            <person name="Youens-Clark K."/>
            <person name="Lutzoni F."/>
            <person name="Miadlikowska J."/>
            <person name="Eastwood D.C."/>
            <person name="Hamelin R.C."/>
            <person name="Grigoriev I.V."/>
            <person name="U'Ren J.M."/>
        </authorList>
    </citation>
    <scope>NUCLEOTIDE SEQUENCE [LARGE SCALE GENOMIC DNA]</scope>
    <source>
        <strain evidence="1 2">ER1909</strain>
    </source>
</reference>
<dbReference type="Proteomes" id="UP001497680">
    <property type="component" value="Unassembled WGS sequence"/>
</dbReference>
<comment type="caution">
    <text evidence="1">The sequence shown here is derived from an EMBL/GenBank/DDBJ whole genome shotgun (WGS) entry which is preliminary data.</text>
</comment>
<protein>
    <submittedName>
        <fullName evidence="1">Uncharacterized protein</fullName>
    </submittedName>
</protein>
<sequence>MNSLKSVILLALAAGTANAHSHHHRENDAQKPMTSGDYVCQHPAYQSHIVSKSPLVIYLANFITKEEQAHLQEITEDTFTHSAVADSSGAQGLRQTRTSQSTNVPRDAVVRCIEERALLFQGFDVPRTHLEPVQLVKYGVGERYHFHTDWYTNAAHATAALGGNRLSSFFAYVAASDDITGGGTNFPMVPAPRDERWCEFVDCDEPWENGVTFRPVVGNAVFWQNLLEDGTGDQRTLHAGLPVTSGSKIGMNIWTRQGPLSEDVRGPDI</sequence>
<proteinExistence type="predicted"/>
<dbReference type="EMBL" id="MU394285">
    <property type="protein sequence ID" value="KAI6091728.1"/>
    <property type="molecule type" value="Genomic_DNA"/>
</dbReference>
<accession>A0ACC0DGS4</accession>
<keyword evidence="2" id="KW-1185">Reference proteome</keyword>
<gene>
    <name evidence="1" type="ORF">F4821DRAFT_225451</name>
</gene>
<evidence type="ECO:0000313" key="2">
    <source>
        <dbReference type="Proteomes" id="UP001497680"/>
    </source>
</evidence>
<name>A0ACC0DGS4_9PEZI</name>